<dbReference type="AlphaFoldDB" id="E3IVN1"/>
<dbReference type="GO" id="GO:0005886">
    <property type="term" value="C:plasma membrane"/>
    <property type="evidence" value="ECO:0007669"/>
    <property type="project" value="UniProtKB-SubCell"/>
</dbReference>
<dbReference type="GO" id="GO:0016887">
    <property type="term" value="F:ATP hydrolysis activity"/>
    <property type="evidence" value="ECO:0007669"/>
    <property type="project" value="InterPro"/>
</dbReference>
<dbReference type="InterPro" id="IPR003439">
    <property type="entry name" value="ABC_transporter-like_ATP-bd"/>
</dbReference>
<evidence type="ECO:0000313" key="15">
    <source>
        <dbReference type="EMBL" id="ADP82537.1"/>
    </source>
</evidence>
<feature type="transmembrane region" description="Helical" evidence="12">
    <location>
        <begin position="20"/>
        <end position="47"/>
    </location>
</feature>
<dbReference type="InterPro" id="IPR003593">
    <property type="entry name" value="AAA+_ATPase"/>
</dbReference>
<accession>E3IVN1</accession>
<evidence type="ECO:0000256" key="5">
    <source>
        <dbReference type="ARBA" id="ARBA00022692"/>
    </source>
</evidence>
<reference evidence="15 16" key="1">
    <citation type="submission" date="2010-10" db="EMBL/GenBank/DDBJ databases">
        <title>Complete sequence of Frankia sp. EuI1c.</title>
        <authorList>
            <consortium name="US DOE Joint Genome Institute"/>
            <person name="Lucas S."/>
            <person name="Copeland A."/>
            <person name="Lapidus A."/>
            <person name="Cheng J.-F."/>
            <person name="Bruce D."/>
            <person name="Goodwin L."/>
            <person name="Pitluck S."/>
            <person name="Chertkov O."/>
            <person name="Detter J.C."/>
            <person name="Han C."/>
            <person name="Tapia R."/>
            <person name="Land M."/>
            <person name="Hauser L."/>
            <person name="Jeffries C."/>
            <person name="Kyrpides N."/>
            <person name="Ivanova N."/>
            <person name="Mikhailova N."/>
            <person name="Beauchemin N."/>
            <person name="Sen A."/>
            <person name="Sur S.A."/>
            <person name="Gtari M."/>
            <person name="Wall L."/>
            <person name="Tisa L."/>
            <person name="Woyke T."/>
        </authorList>
    </citation>
    <scope>NUCLEOTIDE SEQUENCE [LARGE SCALE GENOMIC DNA]</scope>
    <source>
        <strain evidence="16">DSM 45817 / CECT 9037 / EuI1c</strain>
    </source>
</reference>
<dbReference type="RefSeq" id="WP_013425655.1">
    <property type="nucleotide sequence ID" value="NC_014666.1"/>
</dbReference>
<keyword evidence="7" id="KW-0067">ATP-binding</keyword>
<evidence type="ECO:0000256" key="9">
    <source>
        <dbReference type="ARBA" id="ARBA00023136"/>
    </source>
</evidence>
<dbReference type="HOGENOM" id="CLU_000604_84_9_11"/>
<organism evidence="15 16">
    <name type="scientific">Pseudofrankia inefficax (strain DSM 45817 / CECT 9037 / DDB 130130 / EuI1c)</name>
    <name type="common">Frankia inefficax</name>
    <dbReference type="NCBI Taxonomy" id="298654"/>
    <lineage>
        <taxon>Bacteria</taxon>
        <taxon>Bacillati</taxon>
        <taxon>Actinomycetota</taxon>
        <taxon>Actinomycetes</taxon>
        <taxon>Frankiales</taxon>
        <taxon>Frankiaceae</taxon>
        <taxon>Pseudofrankia</taxon>
    </lineage>
</organism>
<dbReference type="InterPro" id="IPR011527">
    <property type="entry name" value="ABC1_TM_dom"/>
</dbReference>
<evidence type="ECO:0000256" key="10">
    <source>
        <dbReference type="ARBA" id="ARBA00023455"/>
    </source>
</evidence>
<keyword evidence="3" id="KW-1003">Cell membrane</keyword>
<evidence type="ECO:0000256" key="2">
    <source>
        <dbReference type="ARBA" id="ARBA00022448"/>
    </source>
</evidence>
<dbReference type="PANTHER" id="PTHR24221:SF654">
    <property type="entry name" value="ATP-BINDING CASSETTE SUB-FAMILY B MEMBER 6"/>
    <property type="match status" value="1"/>
</dbReference>
<evidence type="ECO:0000256" key="12">
    <source>
        <dbReference type="SAM" id="Phobius"/>
    </source>
</evidence>
<dbReference type="FunCoup" id="E3IVN1">
    <property type="interactions" value="43"/>
</dbReference>
<dbReference type="OrthoDB" id="9806127at2"/>
<dbReference type="PROSITE" id="PS50929">
    <property type="entry name" value="ABC_TM1F"/>
    <property type="match status" value="1"/>
</dbReference>
<dbReference type="FunFam" id="3.40.50.300:FF:000221">
    <property type="entry name" value="Multidrug ABC transporter ATP-binding protein"/>
    <property type="match status" value="1"/>
</dbReference>
<feature type="region of interest" description="Disordered" evidence="11">
    <location>
        <begin position="574"/>
        <end position="598"/>
    </location>
</feature>
<evidence type="ECO:0000256" key="6">
    <source>
        <dbReference type="ARBA" id="ARBA00022741"/>
    </source>
</evidence>
<name>E3IVN1_PSEI1</name>
<comment type="similarity">
    <text evidence="10">Belongs to the ABC transporter superfamily. Siderophore-Fe(3+) uptake transporter (SIUT) (TC 3.A.1.21) family.</text>
</comment>
<evidence type="ECO:0000259" key="13">
    <source>
        <dbReference type="PROSITE" id="PS50893"/>
    </source>
</evidence>
<feature type="compositionally biased region" description="Low complexity" evidence="11">
    <location>
        <begin position="575"/>
        <end position="588"/>
    </location>
</feature>
<dbReference type="Gene3D" id="3.40.50.300">
    <property type="entry name" value="P-loop containing nucleotide triphosphate hydrolases"/>
    <property type="match status" value="1"/>
</dbReference>
<dbReference type="SUPFAM" id="SSF90123">
    <property type="entry name" value="ABC transporter transmembrane region"/>
    <property type="match status" value="1"/>
</dbReference>
<keyword evidence="8 12" id="KW-1133">Transmembrane helix</keyword>
<dbReference type="GO" id="GO:0005524">
    <property type="term" value="F:ATP binding"/>
    <property type="evidence" value="ECO:0007669"/>
    <property type="project" value="UniProtKB-KW"/>
</dbReference>
<dbReference type="SMART" id="SM00382">
    <property type="entry name" value="AAA"/>
    <property type="match status" value="1"/>
</dbReference>
<feature type="transmembrane region" description="Helical" evidence="12">
    <location>
        <begin position="53"/>
        <end position="74"/>
    </location>
</feature>
<feature type="transmembrane region" description="Helical" evidence="12">
    <location>
        <begin position="155"/>
        <end position="173"/>
    </location>
</feature>
<dbReference type="Gene3D" id="1.20.1560.10">
    <property type="entry name" value="ABC transporter type 1, transmembrane domain"/>
    <property type="match status" value="1"/>
</dbReference>
<dbReference type="InParanoid" id="E3IVN1"/>
<keyword evidence="16" id="KW-1185">Reference proteome</keyword>
<dbReference type="KEGG" id="fri:FraEuI1c_4544"/>
<dbReference type="GO" id="GO:0034040">
    <property type="term" value="F:ATPase-coupled lipid transmembrane transporter activity"/>
    <property type="evidence" value="ECO:0007669"/>
    <property type="project" value="TreeGrafter"/>
</dbReference>
<dbReference type="PROSITE" id="PS00211">
    <property type="entry name" value="ABC_TRANSPORTER_1"/>
    <property type="match status" value="1"/>
</dbReference>
<proteinExistence type="inferred from homology"/>
<dbReference type="InterPro" id="IPR039421">
    <property type="entry name" value="Type_1_exporter"/>
</dbReference>
<evidence type="ECO:0000256" key="3">
    <source>
        <dbReference type="ARBA" id="ARBA00022475"/>
    </source>
</evidence>
<evidence type="ECO:0000256" key="4">
    <source>
        <dbReference type="ARBA" id="ARBA00022519"/>
    </source>
</evidence>
<dbReference type="Proteomes" id="UP000002484">
    <property type="component" value="Chromosome"/>
</dbReference>
<keyword evidence="4" id="KW-0997">Cell inner membrane</keyword>
<dbReference type="EMBL" id="CP002299">
    <property type="protein sequence ID" value="ADP82537.1"/>
    <property type="molecule type" value="Genomic_DNA"/>
</dbReference>
<dbReference type="Pfam" id="PF00005">
    <property type="entry name" value="ABC_tran"/>
    <property type="match status" value="1"/>
</dbReference>
<evidence type="ECO:0000256" key="8">
    <source>
        <dbReference type="ARBA" id="ARBA00022989"/>
    </source>
</evidence>
<dbReference type="STRING" id="298654.FraEuI1c_4544"/>
<dbReference type="GO" id="GO:0140359">
    <property type="term" value="F:ABC-type transporter activity"/>
    <property type="evidence" value="ECO:0007669"/>
    <property type="project" value="InterPro"/>
</dbReference>
<evidence type="ECO:0000256" key="7">
    <source>
        <dbReference type="ARBA" id="ARBA00022840"/>
    </source>
</evidence>
<dbReference type="InterPro" id="IPR036640">
    <property type="entry name" value="ABC1_TM_sf"/>
</dbReference>
<evidence type="ECO:0000259" key="14">
    <source>
        <dbReference type="PROSITE" id="PS50929"/>
    </source>
</evidence>
<keyword evidence="9 12" id="KW-0472">Membrane</keyword>
<evidence type="ECO:0000256" key="1">
    <source>
        <dbReference type="ARBA" id="ARBA00004429"/>
    </source>
</evidence>
<dbReference type="InterPro" id="IPR017871">
    <property type="entry name" value="ABC_transporter-like_CS"/>
</dbReference>
<dbReference type="PROSITE" id="PS50893">
    <property type="entry name" value="ABC_TRANSPORTER_2"/>
    <property type="match status" value="1"/>
</dbReference>
<evidence type="ECO:0000313" key="16">
    <source>
        <dbReference type="Proteomes" id="UP000002484"/>
    </source>
</evidence>
<dbReference type="PANTHER" id="PTHR24221">
    <property type="entry name" value="ATP-BINDING CASSETTE SUB-FAMILY B"/>
    <property type="match status" value="1"/>
</dbReference>
<gene>
    <name evidence="15" type="ordered locus">FraEuI1c_4544</name>
</gene>
<feature type="transmembrane region" description="Helical" evidence="12">
    <location>
        <begin position="128"/>
        <end position="149"/>
    </location>
</feature>
<evidence type="ECO:0000256" key="11">
    <source>
        <dbReference type="SAM" id="MobiDB-lite"/>
    </source>
</evidence>
<dbReference type="SUPFAM" id="SSF52540">
    <property type="entry name" value="P-loop containing nucleoside triphosphate hydrolases"/>
    <property type="match status" value="1"/>
</dbReference>
<feature type="domain" description="ABC transporter" evidence="13">
    <location>
        <begin position="329"/>
        <end position="563"/>
    </location>
</feature>
<comment type="subcellular location">
    <subcellularLocation>
        <location evidence="1">Cell inner membrane</location>
        <topology evidence="1">Multi-pass membrane protein</topology>
    </subcellularLocation>
</comment>
<sequence>MTGHLRALVAADQRRPLGRYLAASAGYAVSEGVAFGVLVPLLTALFAGHTATAGRWLLPLTAAAVAGWFAHYYLGSRALRCSSAWRRALYARLGDRLLTLPLGWFDGPRAGEVPQLVIGDVTRVATTVFLAQALIGAVLTPVTLGVFLLGYDWRIGLAALLAVPVVLVALTVGRRVTERLEAAQHAATTEAGARLVEFAGAQPTLRAAGHTAAGRADLDEALAGQYRATRRDVLGALPGQYLGQLGIHLTFTALLVTGLALATHHQLGPGRMVALVVLGISLLRPLDTLVDLGSGLRSCQASAQRIAELLAVEPLPEPATGGVIAHSGIEITDARFGYPGGPDVLTGLTLTIPAGRTTALVGASGAGKTTVTKLIARFYDVTAGSVRVGGVDVRELTSGDLLDHVALVFQDVYLLDASIEDNIRFGNPDATPEQVRDAARRARVDSIVARLPDGWASRVGEGGRLLSGGERQRVAIARALCKDAPIVLLDEATASLDAENEAAVHAALAELAVRRTILVIAHRLDTITRADQIAVLDGGRVVECGPHAELLAQDGRYAAFWRERERARGWRLRAEGAGPAGAPAGPADAPKEGLSVSG</sequence>
<dbReference type="eggNOG" id="COG1132">
    <property type="taxonomic scope" value="Bacteria"/>
</dbReference>
<feature type="domain" description="ABC transmembrane type-1" evidence="14">
    <location>
        <begin position="21"/>
        <end position="298"/>
    </location>
</feature>
<protein>
    <submittedName>
        <fullName evidence="15">ABC transporter related protein</fullName>
    </submittedName>
</protein>
<keyword evidence="5 12" id="KW-0812">Transmembrane</keyword>
<keyword evidence="6" id="KW-0547">Nucleotide-binding</keyword>
<dbReference type="Pfam" id="PF00664">
    <property type="entry name" value="ABC_membrane"/>
    <property type="match status" value="1"/>
</dbReference>
<keyword evidence="2" id="KW-0813">Transport</keyword>
<dbReference type="InterPro" id="IPR027417">
    <property type="entry name" value="P-loop_NTPase"/>
</dbReference>